<name>A0A317ZJL7_9BACT</name>
<dbReference type="InParanoid" id="A0A317ZJL7"/>
<evidence type="ECO:0000313" key="2">
    <source>
        <dbReference type="Proteomes" id="UP000247099"/>
    </source>
</evidence>
<proteinExistence type="predicted"/>
<dbReference type="RefSeq" id="WP_110130878.1">
    <property type="nucleotide sequence ID" value="NZ_QHJQ01000004.1"/>
</dbReference>
<accession>A0A317ZJL7</accession>
<keyword evidence="2" id="KW-1185">Reference proteome</keyword>
<sequence>MKIRKKRFEDANDDFPSDIGCQVNRAVMLQVARNMTDNYDGILKGRRFFVCGHDPLYTKESRKILTDSCVEISRLG</sequence>
<dbReference type="Proteomes" id="UP000247099">
    <property type="component" value="Unassembled WGS sequence"/>
</dbReference>
<comment type="caution">
    <text evidence="1">The sequence shown here is derived from an EMBL/GenBank/DDBJ whole genome shotgun (WGS) entry which is preliminary data.</text>
</comment>
<organism evidence="1 2">
    <name type="scientific">Coraliomargarita sinensis</name>
    <dbReference type="NCBI Taxonomy" id="2174842"/>
    <lineage>
        <taxon>Bacteria</taxon>
        <taxon>Pseudomonadati</taxon>
        <taxon>Verrucomicrobiota</taxon>
        <taxon>Opitutia</taxon>
        <taxon>Puniceicoccales</taxon>
        <taxon>Coraliomargaritaceae</taxon>
        <taxon>Coraliomargarita</taxon>
    </lineage>
</organism>
<evidence type="ECO:0000313" key="1">
    <source>
        <dbReference type="EMBL" id="PXA04427.1"/>
    </source>
</evidence>
<gene>
    <name evidence="1" type="ORF">DDZ13_07805</name>
</gene>
<reference evidence="1 2" key="1">
    <citation type="submission" date="2018-05" db="EMBL/GenBank/DDBJ databases">
        <title>Coraliomargarita sinensis sp. nov., isolated from a marine solar saltern.</title>
        <authorList>
            <person name="Zhou L.Y."/>
        </authorList>
    </citation>
    <scope>NUCLEOTIDE SEQUENCE [LARGE SCALE GENOMIC DNA]</scope>
    <source>
        <strain evidence="1 2">WN38</strain>
    </source>
</reference>
<dbReference type="AlphaFoldDB" id="A0A317ZJL7"/>
<protein>
    <submittedName>
        <fullName evidence="1">Uncharacterized protein</fullName>
    </submittedName>
</protein>
<dbReference type="EMBL" id="QHJQ01000004">
    <property type="protein sequence ID" value="PXA04427.1"/>
    <property type="molecule type" value="Genomic_DNA"/>
</dbReference>